<feature type="compositionally biased region" description="Low complexity" evidence="1">
    <location>
        <begin position="134"/>
        <end position="159"/>
    </location>
</feature>
<dbReference type="EMBL" id="SDOV01000004">
    <property type="protein sequence ID" value="KAH7641424.1"/>
    <property type="molecule type" value="Genomic_DNA"/>
</dbReference>
<comment type="caution">
    <text evidence="3">The sequence shown here is derived from an EMBL/GenBank/DDBJ whole genome shotgun (WGS) entry which is preliminary data.</text>
</comment>
<reference evidence="3" key="1">
    <citation type="submission" date="2020-06" db="EMBL/GenBank/DDBJ databases">
        <authorList>
            <person name="Ji K."/>
            <person name="Li J."/>
        </authorList>
    </citation>
    <scope>NUCLEOTIDE SEQUENCE</scope>
    <source>
        <strain evidence="3">JKM2019</strain>
        <tissue evidence="3">Whole body</tissue>
    </source>
</reference>
<evidence type="ECO:0000313" key="3">
    <source>
        <dbReference type="EMBL" id="KAH7641424.1"/>
    </source>
</evidence>
<dbReference type="AlphaFoldDB" id="A0A9D4SGD7"/>
<evidence type="ECO:0000256" key="1">
    <source>
        <dbReference type="SAM" id="MobiDB-lite"/>
    </source>
</evidence>
<accession>A0A9D4SGD7</accession>
<protein>
    <submittedName>
        <fullName evidence="3">Uncharacterized protein</fullName>
    </submittedName>
</protein>
<name>A0A9D4SGD7_DERFA</name>
<organism evidence="3">
    <name type="scientific">Dermatophagoides farinae</name>
    <name type="common">American house dust mite</name>
    <dbReference type="NCBI Taxonomy" id="6954"/>
    <lineage>
        <taxon>Eukaryota</taxon>
        <taxon>Metazoa</taxon>
        <taxon>Ecdysozoa</taxon>
        <taxon>Arthropoda</taxon>
        <taxon>Chelicerata</taxon>
        <taxon>Arachnida</taxon>
        <taxon>Acari</taxon>
        <taxon>Acariformes</taxon>
        <taxon>Sarcoptiformes</taxon>
        <taxon>Astigmata</taxon>
        <taxon>Psoroptidia</taxon>
        <taxon>Analgoidea</taxon>
        <taxon>Pyroglyphidae</taxon>
        <taxon>Dermatophagoidinae</taxon>
        <taxon>Dermatophagoides</taxon>
    </lineage>
</organism>
<feature type="signal peptide" evidence="2">
    <location>
        <begin position="1"/>
        <end position="17"/>
    </location>
</feature>
<dbReference type="OrthoDB" id="10593156at2759"/>
<reference evidence="3" key="2">
    <citation type="journal article" date="2021" name="World Allergy Organ. J.">
        <title>Chromosome-level assembly of Dermatophagoides farinae genome and transcriptome reveals two novel allergens Der f 37 and Der f 39.</title>
        <authorList>
            <person name="Chen J."/>
            <person name="Cai Z."/>
            <person name="Fan D."/>
            <person name="Hu J."/>
            <person name="Hou Y."/>
            <person name="He Y."/>
            <person name="Zhang Z."/>
            <person name="Zhao Z."/>
            <person name="Gao P."/>
            <person name="Hu W."/>
            <person name="Sun J."/>
            <person name="Li J."/>
            <person name="Ji K."/>
        </authorList>
    </citation>
    <scope>NUCLEOTIDE SEQUENCE</scope>
    <source>
        <strain evidence="3">JKM2019</strain>
    </source>
</reference>
<proteinExistence type="predicted"/>
<feature type="region of interest" description="Disordered" evidence="1">
    <location>
        <begin position="126"/>
        <end position="159"/>
    </location>
</feature>
<dbReference type="Proteomes" id="UP000828236">
    <property type="component" value="Unassembled WGS sequence"/>
</dbReference>
<keyword evidence="2" id="KW-0732">Signal</keyword>
<feature type="region of interest" description="Disordered" evidence="1">
    <location>
        <begin position="188"/>
        <end position="223"/>
    </location>
</feature>
<evidence type="ECO:0000256" key="2">
    <source>
        <dbReference type="SAM" id="SignalP"/>
    </source>
</evidence>
<gene>
    <name evidence="3" type="ORF">HUG17_4468</name>
</gene>
<feature type="chain" id="PRO_5039155110" evidence="2">
    <location>
        <begin position="18"/>
        <end position="223"/>
    </location>
</feature>
<feature type="compositionally biased region" description="Polar residues" evidence="1">
    <location>
        <begin position="203"/>
        <end position="223"/>
    </location>
</feature>
<sequence>MFRKILIFLFFLVLVTAKRLGIHVINDIQYGRWRWERRNNKTMLPSGGINAEGPYGRYRRPRMLIFNANDYDDDVDNMNNNPIQQQQQQPKIIIMEKGSLMKMIQRPKFDDFWSTDDESDFNDNLMEKRSMDQTSSITNRSNSNSTSSYSTSSYSTTSYSTRSYEYDDGYWQNRTNIEDISARNGSMNDLYGENRDSSSSSSFGKNFSNQNESFSMPNLTTNA</sequence>